<feature type="signal peptide" evidence="1">
    <location>
        <begin position="1"/>
        <end position="20"/>
    </location>
</feature>
<evidence type="ECO:0000313" key="3">
    <source>
        <dbReference type="EnsemblMetazoa" id="XP_020897154.1"/>
    </source>
</evidence>
<sequence>MESILCATLLLLCGVFSCKGQEMANPHRGERFKEGTFVRVEGMAATHILKTTQVRDSFECLAECLSHTTCQSFNFQINGSPKHLCELSDSPIMSSPYCQTPKPGFSYFYPFQ</sequence>
<keyword evidence="4" id="KW-1185">Reference proteome</keyword>
<dbReference type="RefSeq" id="XP_020897154.1">
    <property type="nucleotide sequence ID" value="XM_021041495.2"/>
</dbReference>
<feature type="domain" description="Apple" evidence="2">
    <location>
        <begin position="18"/>
        <end position="112"/>
    </location>
</feature>
<organism evidence="3 4">
    <name type="scientific">Exaiptasia diaphana</name>
    <name type="common">Tropical sea anemone</name>
    <name type="synonym">Aiptasia pulchella</name>
    <dbReference type="NCBI Taxonomy" id="2652724"/>
    <lineage>
        <taxon>Eukaryota</taxon>
        <taxon>Metazoa</taxon>
        <taxon>Cnidaria</taxon>
        <taxon>Anthozoa</taxon>
        <taxon>Hexacorallia</taxon>
        <taxon>Actiniaria</taxon>
        <taxon>Aiptasiidae</taxon>
        <taxon>Exaiptasia</taxon>
    </lineage>
</organism>
<accession>A0A913X0W4</accession>
<proteinExistence type="predicted"/>
<dbReference type="GeneID" id="110236021"/>
<feature type="chain" id="PRO_5037815698" description="Apple domain-containing protein" evidence="1">
    <location>
        <begin position="21"/>
        <end position="112"/>
    </location>
</feature>
<dbReference type="Gene3D" id="3.50.4.10">
    <property type="entry name" value="Hepatocyte Growth Factor"/>
    <property type="match status" value="1"/>
</dbReference>
<dbReference type="EnsemblMetazoa" id="XM_021041495.2">
    <property type="protein sequence ID" value="XP_020897154.1"/>
    <property type="gene ID" value="LOC110236021"/>
</dbReference>
<name>A0A913X0W4_EXADI</name>
<dbReference type="Pfam" id="PF00024">
    <property type="entry name" value="PAN_1"/>
    <property type="match status" value="1"/>
</dbReference>
<evidence type="ECO:0000259" key="2">
    <source>
        <dbReference type="PROSITE" id="PS50948"/>
    </source>
</evidence>
<dbReference type="InterPro" id="IPR003609">
    <property type="entry name" value="Pan_app"/>
</dbReference>
<evidence type="ECO:0000256" key="1">
    <source>
        <dbReference type="SAM" id="SignalP"/>
    </source>
</evidence>
<dbReference type="PROSITE" id="PS50948">
    <property type="entry name" value="PAN"/>
    <property type="match status" value="1"/>
</dbReference>
<reference evidence="3" key="1">
    <citation type="submission" date="2022-11" db="UniProtKB">
        <authorList>
            <consortium name="EnsemblMetazoa"/>
        </authorList>
    </citation>
    <scope>IDENTIFICATION</scope>
</reference>
<dbReference type="OrthoDB" id="10557245at2759"/>
<keyword evidence="1" id="KW-0732">Signal</keyword>
<dbReference type="SUPFAM" id="SSF57414">
    <property type="entry name" value="Hairpin loop containing domain-like"/>
    <property type="match status" value="1"/>
</dbReference>
<dbReference type="AlphaFoldDB" id="A0A913X0W4"/>
<dbReference type="Proteomes" id="UP000887567">
    <property type="component" value="Unplaced"/>
</dbReference>
<evidence type="ECO:0000313" key="4">
    <source>
        <dbReference type="Proteomes" id="UP000887567"/>
    </source>
</evidence>
<protein>
    <recommendedName>
        <fullName evidence="2">Apple domain-containing protein</fullName>
    </recommendedName>
</protein>
<dbReference type="KEGG" id="epa:110236021"/>